<dbReference type="EMBL" id="BGPR01034611">
    <property type="protein sequence ID" value="GBO09056.1"/>
    <property type="molecule type" value="Genomic_DNA"/>
</dbReference>
<accession>A0A4Y2U7W1</accession>
<protein>
    <submittedName>
        <fullName evidence="2">Uncharacterized protein</fullName>
    </submittedName>
</protein>
<evidence type="ECO:0000313" key="3">
    <source>
        <dbReference type="Proteomes" id="UP000499080"/>
    </source>
</evidence>
<dbReference type="Proteomes" id="UP000499080">
    <property type="component" value="Unassembled WGS sequence"/>
</dbReference>
<comment type="caution">
    <text evidence="2">The sequence shown here is derived from an EMBL/GenBank/DDBJ whole genome shotgun (WGS) entry which is preliminary data.</text>
</comment>
<keyword evidence="3" id="KW-1185">Reference proteome</keyword>
<dbReference type="EMBL" id="BGPR01034638">
    <property type="protein sequence ID" value="GBO09105.1"/>
    <property type="molecule type" value="Genomic_DNA"/>
</dbReference>
<organism evidence="2 3">
    <name type="scientific">Araneus ventricosus</name>
    <name type="common">Orbweaver spider</name>
    <name type="synonym">Epeira ventricosa</name>
    <dbReference type="NCBI Taxonomy" id="182803"/>
    <lineage>
        <taxon>Eukaryota</taxon>
        <taxon>Metazoa</taxon>
        <taxon>Ecdysozoa</taxon>
        <taxon>Arthropoda</taxon>
        <taxon>Chelicerata</taxon>
        <taxon>Arachnida</taxon>
        <taxon>Araneae</taxon>
        <taxon>Araneomorphae</taxon>
        <taxon>Entelegynae</taxon>
        <taxon>Araneoidea</taxon>
        <taxon>Araneidae</taxon>
        <taxon>Araneus</taxon>
    </lineage>
</organism>
<name>A0A4Y2U7W1_ARAVE</name>
<gene>
    <name evidence="2" type="ORF">AVEN_218331_1</name>
    <name evidence="1" type="ORF">AVEN_262289_1</name>
</gene>
<dbReference type="AlphaFoldDB" id="A0A4Y2U7W1"/>
<evidence type="ECO:0000313" key="1">
    <source>
        <dbReference type="EMBL" id="GBO09056.1"/>
    </source>
</evidence>
<proteinExistence type="predicted"/>
<sequence length="119" mass="13067">MTVQLETLFDAAGIHPKSIVYADLLQVKSYVVAKCPPDIVVRKYNPLTPKPAVTGNANSILVLRISAGCRSEWGEKAVGGIIIKGPLWVEIGDERPAIHISLHPGEKMKLDRQVHFTDQ</sequence>
<evidence type="ECO:0000313" key="2">
    <source>
        <dbReference type="EMBL" id="GBO09105.1"/>
    </source>
</evidence>
<reference evidence="2 3" key="1">
    <citation type="journal article" date="2019" name="Sci. Rep.">
        <title>Orb-weaving spider Araneus ventricosus genome elucidates the spidroin gene catalogue.</title>
        <authorList>
            <person name="Kono N."/>
            <person name="Nakamura H."/>
            <person name="Ohtoshi R."/>
            <person name="Moran D.A.P."/>
            <person name="Shinohara A."/>
            <person name="Yoshida Y."/>
            <person name="Fujiwara M."/>
            <person name="Mori M."/>
            <person name="Tomita M."/>
            <person name="Arakawa K."/>
        </authorList>
    </citation>
    <scope>NUCLEOTIDE SEQUENCE [LARGE SCALE GENOMIC DNA]</scope>
</reference>